<sequence length="89" mass="8697">MSLFKIALASAATICVAFAGTAANAEPVRAAAATPGVISVKKVKAVRTTAPVSRESREVSGADIGLSILAAGAGGFALYEATKSDSTGG</sequence>
<name>A0A117UZF2_9SPHN</name>
<dbReference type="AlphaFoldDB" id="A0A117UZF2"/>
<reference evidence="2 3" key="1">
    <citation type="submission" date="2015-10" db="EMBL/GenBank/DDBJ databases">
        <title>Draft genome sequence of Novosphingobium fuchskuhlense DSM 25065 isolated from a surface water sample of the southwest basin of Lake Grosse Fuchskuhle.</title>
        <authorList>
            <person name="Ruckert C."/>
            <person name="Winkler A."/>
            <person name="Glaeser J."/>
            <person name="Grossart H.-P."/>
            <person name="Kalinowski J."/>
            <person name="Glaeser S."/>
        </authorList>
    </citation>
    <scope>NUCLEOTIDE SEQUENCE [LARGE SCALE GENOMIC DNA]</scope>
    <source>
        <strain evidence="2 3">FNE08-7</strain>
    </source>
</reference>
<keyword evidence="1" id="KW-0732">Signal</keyword>
<dbReference type="Proteomes" id="UP000058012">
    <property type="component" value="Unassembled WGS sequence"/>
</dbReference>
<organism evidence="2 3">
    <name type="scientific">Novosphingobium fuchskuhlense</name>
    <dbReference type="NCBI Taxonomy" id="1117702"/>
    <lineage>
        <taxon>Bacteria</taxon>
        <taxon>Pseudomonadati</taxon>
        <taxon>Pseudomonadota</taxon>
        <taxon>Alphaproteobacteria</taxon>
        <taxon>Sphingomonadales</taxon>
        <taxon>Sphingomonadaceae</taxon>
        <taxon>Novosphingobium</taxon>
    </lineage>
</organism>
<dbReference type="EMBL" id="LLZS01000001">
    <property type="protein sequence ID" value="KUR73681.1"/>
    <property type="molecule type" value="Genomic_DNA"/>
</dbReference>
<feature type="signal peptide" evidence="1">
    <location>
        <begin position="1"/>
        <end position="25"/>
    </location>
</feature>
<proteinExistence type="predicted"/>
<protein>
    <submittedName>
        <fullName evidence="2">Uncharacterized protein</fullName>
    </submittedName>
</protein>
<comment type="caution">
    <text evidence="2">The sequence shown here is derived from an EMBL/GenBank/DDBJ whole genome shotgun (WGS) entry which is preliminary data.</text>
</comment>
<evidence type="ECO:0000313" key="2">
    <source>
        <dbReference type="EMBL" id="KUR73681.1"/>
    </source>
</evidence>
<dbReference type="STRING" id="1117702.AQZ52_01555"/>
<gene>
    <name evidence="2" type="ORF">AQZ52_01555</name>
</gene>
<accession>A0A117UZF2</accession>
<evidence type="ECO:0000313" key="3">
    <source>
        <dbReference type="Proteomes" id="UP000058012"/>
    </source>
</evidence>
<keyword evidence="3" id="KW-1185">Reference proteome</keyword>
<feature type="chain" id="PRO_5007157135" evidence="1">
    <location>
        <begin position="26"/>
        <end position="89"/>
    </location>
</feature>
<evidence type="ECO:0000256" key="1">
    <source>
        <dbReference type="SAM" id="SignalP"/>
    </source>
</evidence>